<sequence length="59" mass="6205">MTWMRKLTLALVLATGTMSLAACEQEGPAERAGKAVDDAAGNAGEAIERAGEKIQDETR</sequence>
<feature type="chain" id="PRO_5047496423" description="Entericidin EcnAB" evidence="2">
    <location>
        <begin position="22"/>
        <end position="59"/>
    </location>
</feature>
<evidence type="ECO:0008006" key="5">
    <source>
        <dbReference type="Google" id="ProtNLM"/>
    </source>
</evidence>
<evidence type="ECO:0000313" key="4">
    <source>
        <dbReference type="Proteomes" id="UP001375743"/>
    </source>
</evidence>
<protein>
    <recommendedName>
        <fullName evidence="5">Entericidin EcnAB</fullName>
    </recommendedName>
</protein>
<keyword evidence="2" id="KW-0732">Signal</keyword>
<feature type="compositionally biased region" description="Basic and acidic residues" evidence="1">
    <location>
        <begin position="46"/>
        <end position="59"/>
    </location>
</feature>
<keyword evidence="4" id="KW-1185">Reference proteome</keyword>
<organism evidence="3 4">
    <name type="scientific">Benzoatithermus flavus</name>
    <dbReference type="NCBI Taxonomy" id="3108223"/>
    <lineage>
        <taxon>Bacteria</taxon>
        <taxon>Pseudomonadati</taxon>
        <taxon>Pseudomonadota</taxon>
        <taxon>Alphaproteobacteria</taxon>
        <taxon>Geminicoccales</taxon>
        <taxon>Geminicoccaceae</taxon>
        <taxon>Benzoatithermus</taxon>
    </lineage>
</organism>
<name>A0ABU8XUF3_9PROT</name>
<dbReference type="RefSeq" id="WP_418160683.1">
    <property type="nucleotide sequence ID" value="NZ_JBBLZC010000018.1"/>
</dbReference>
<feature type="region of interest" description="Disordered" evidence="1">
    <location>
        <begin position="32"/>
        <end position="59"/>
    </location>
</feature>
<reference evidence="3 4" key="1">
    <citation type="submission" date="2024-01" db="EMBL/GenBank/DDBJ databases">
        <title>Multi-omics insights into the function and evolution of sodium benzoate biodegradation pathways in Benzoatithermus flavus gen. nov., sp. nov. from hot spring.</title>
        <authorList>
            <person name="Hu C.-J."/>
            <person name="Li W.-J."/>
        </authorList>
    </citation>
    <scope>NUCLEOTIDE SEQUENCE [LARGE SCALE GENOMIC DNA]</scope>
    <source>
        <strain evidence="3 4">SYSU G07066</strain>
    </source>
</reference>
<dbReference type="Proteomes" id="UP001375743">
    <property type="component" value="Unassembled WGS sequence"/>
</dbReference>
<comment type="caution">
    <text evidence="3">The sequence shown here is derived from an EMBL/GenBank/DDBJ whole genome shotgun (WGS) entry which is preliminary data.</text>
</comment>
<gene>
    <name evidence="3" type="ORF">U1T56_16890</name>
</gene>
<dbReference type="PROSITE" id="PS51257">
    <property type="entry name" value="PROKAR_LIPOPROTEIN"/>
    <property type="match status" value="1"/>
</dbReference>
<proteinExistence type="predicted"/>
<dbReference type="EMBL" id="JBBLZC010000018">
    <property type="protein sequence ID" value="MEK0084831.1"/>
    <property type="molecule type" value="Genomic_DNA"/>
</dbReference>
<evidence type="ECO:0000256" key="2">
    <source>
        <dbReference type="SAM" id="SignalP"/>
    </source>
</evidence>
<evidence type="ECO:0000256" key="1">
    <source>
        <dbReference type="SAM" id="MobiDB-lite"/>
    </source>
</evidence>
<feature type="signal peptide" evidence="2">
    <location>
        <begin position="1"/>
        <end position="21"/>
    </location>
</feature>
<accession>A0ABU8XUF3</accession>
<evidence type="ECO:0000313" key="3">
    <source>
        <dbReference type="EMBL" id="MEK0084831.1"/>
    </source>
</evidence>